<evidence type="ECO:0000256" key="10">
    <source>
        <dbReference type="ARBA" id="ARBA00035120"/>
    </source>
</evidence>
<comment type="caution">
    <text evidence="13">The sequence shown here is derived from an EMBL/GenBank/DDBJ whole genome shotgun (WGS) entry which is preliminary data.</text>
</comment>
<reference evidence="13 14" key="1">
    <citation type="submission" date="2019-09" db="EMBL/GenBank/DDBJ databases">
        <title>Arenimonas chukotkensis sp. nov., a bacterium isolated from Chukotka hot spring, Arctic region, Russia.</title>
        <authorList>
            <person name="Zayulina K.S."/>
            <person name="Prokofeva M.I."/>
            <person name="Elcheninov A.G."/>
            <person name="Novikov A."/>
            <person name="Kochetkova T.V."/>
            <person name="Kublanov I.V."/>
        </authorList>
    </citation>
    <scope>NUCLEOTIDE SEQUENCE [LARGE SCALE GENOMIC DNA]</scope>
    <source>
        <strain evidence="13 14">3729k</strain>
    </source>
</reference>
<keyword evidence="2 12" id="KW-1003">Cell membrane</keyword>
<keyword evidence="12" id="KW-0479">Metal-binding</keyword>
<dbReference type="GO" id="GO:0005886">
    <property type="term" value="C:plasma membrane"/>
    <property type="evidence" value="ECO:0007669"/>
    <property type="project" value="UniProtKB-SubCell"/>
</dbReference>
<evidence type="ECO:0000256" key="11">
    <source>
        <dbReference type="ARBA" id="ARBA00035585"/>
    </source>
</evidence>
<evidence type="ECO:0000256" key="9">
    <source>
        <dbReference type="ARBA" id="ARBA00023303"/>
    </source>
</evidence>
<evidence type="ECO:0000256" key="7">
    <source>
        <dbReference type="ARBA" id="ARBA00023065"/>
    </source>
</evidence>
<dbReference type="Pfam" id="PF02537">
    <property type="entry name" value="CRCB"/>
    <property type="match status" value="1"/>
</dbReference>
<evidence type="ECO:0000313" key="14">
    <source>
        <dbReference type="Proteomes" id="UP000322165"/>
    </source>
</evidence>
<comment type="subcellular location">
    <subcellularLocation>
        <location evidence="1 12">Cell membrane</location>
        <topology evidence="1 12">Multi-pass membrane protein</topology>
    </subcellularLocation>
</comment>
<evidence type="ECO:0000256" key="8">
    <source>
        <dbReference type="ARBA" id="ARBA00023136"/>
    </source>
</evidence>
<dbReference type="RefSeq" id="WP_149860757.1">
    <property type="nucleotide sequence ID" value="NZ_VUOD01000005.1"/>
</dbReference>
<feature type="transmembrane region" description="Helical" evidence="12">
    <location>
        <begin position="39"/>
        <end position="57"/>
    </location>
</feature>
<evidence type="ECO:0000256" key="12">
    <source>
        <dbReference type="HAMAP-Rule" id="MF_00454"/>
    </source>
</evidence>
<dbReference type="PANTHER" id="PTHR28259">
    <property type="entry name" value="FLUORIDE EXPORT PROTEIN 1-RELATED"/>
    <property type="match status" value="1"/>
</dbReference>
<comment type="activity regulation">
    <text evidence="12">Na(+) is not transported, but it plays an essential structural role and its presence is essential for fluoride channel function.</text>
</comment>
<feature type="binding site" evidence="12">
    <location>
        <position position="80"/>
    </location>
    <ligand>
        <name>Na(+)</name>
        <dbReference type="ChEBI" id="CHEBI:29101"/>
        <note>structural</note>
    </ligand>
</feature>
<keyword evidence="12" id="KW-0813">Transport</keyword>
<keyword evidence="8 12" id="KW-0472">Membrane</keyword>
<name>A0A5B2Z9K6_9GAMM</name>
<comment type="similarity">
    <text evidence="10 12">Belongs to the fluoride channel Fluc/FEX (TC 1.A.43) family.</text>
</comment>
<dbReference type="GO" id="GO:0046872">
    <property type="term" value="F:metal ion binding"/>
    <property type="evidence" value="ECO:0007669"/>
    <property type="project" value="UniProtKB-KW"/>
</dbReference>
<evidence type="ECO:0000256" key="2">
    <source>
        <dbReference type="ARBA" id="ARBA00022475"/>
    </source>
</evidence>
<evidence type="ECO:0000256" key="6">
    <source>
        <dbReference type="ARBA" id="ARBA00023053"/>
    </source>
</evidence>
<dbReference type="AlphaFoldDB" id="A0A5B2Z9K6"/>
<evidence type="ECO:0000256" key="4">
    <source>
        <dbReference type="ARBA" id="ARBA00022692"/>
    </source>
</evidence>
<keyword evidence="7 12" id="KW-0406">Ion transport</keyword>
<comment type="catalytic activity">
    <reaction evidence="11">
        <text>fluoride(in) = fluoride(out)</text>
        <dbReference type="Rhea" id="RHEA:76159"/>
        <dbReference type="ChEBI" id="CHEBI:17051"/>
    </reaction>
    <physiologicalReaction direction="left-to-right" evidence="11">
        <dbReference type="Rhea" id="RHEA:76160"/>
    </physiologicalReaction>
</comment>
<protein>
    <recommendedName>
        <fullName evidence="12">Fluoride-specific ion channel FluC</fullName>
    </recommendedName>
</protein>
<dbReference type="InterPro" id="IPR003691">
    <property type="entry name" value="FluC"/>
</dbReference>
<evidence type="ECO:0000256" key="1">
    <source>
        <dbReference type="ARBA" id="ARBA00004651"/>
    </source>
</evidence>
<dbReference type="NCBIfam" id="TIGR00494">
    <property type="entry name" value="crcB"/>
    <property type="match status" value="1"/>
</dbReference>
<keyword evidence="3" id="KW-0997">Cell inner membrane</keyword>
<keyword evidence="5 12" id="KW-1133">Transmembrane helix</keyword>
<feature type="transmembrane region" description="Helical" evidence="12">
    <location>
        <begin position="69"/>
        <end position="92"/>
    </location>
</feature>
<reference evidence="13 14" key="2">
    <citation type="submission" date="2019-09" db="EMBL/GenBank/DDBJ databases">
        <authorList>
            <person name="Mazur A."/>
        </authorList>
    </citation>
    <scope>NUCLEOTIDE SEQUENCE [LARGE SCALE GENOMIC DNA]</scope>
    <source>
        <strain evidence="13 14">3729k</strain>
    </source>
</reference>
<keyword evidence="6 12" id="KW-0915">Sodium</keyword>
<dbReference type="GO" id="GO:0140114">
    <property type="term" value="P:cellular detoxification of fluoride"/>
    <property type="evidence" value="ECO:0007669"/>
    <property type="project" value="UniProtKB-UniRule"/>
</dbReference>
<dbReference type="EMBL" id="VUOD01000005">
    <property type="protein sequence ID" value="KAA2284699.1"/>
    <property type="molecule type" value="Genomic_DNA"/>
</dbReference>
<gene>
    <name evidence="12 13" type="primary">crcB</name>
    <name evidence="12" type="synonym">fluC</name>
    <name evidence="13" type="ORF">F0415_08345</name>
</gene>
<keyword evidence="4 12" id="KW-0812">Transmembrane</keyword>
<dbReference type="Proteomes" id="UP000322165">
    <property type="component" value="Unassembled WGS sequence"/>
</dbReference>
<dbReference type="HAMAP" id="MF_00454">
    <property type="entry name" value="FluC"/>
    <property type="match status" value="1"/>
</dbReference>
<feature type="binding site" evidence="12">
    <location>
        <position position="77"/>
    </location>
    <ligand>
        <name>Na(+)</name>
        <dbReference type="ChEBI" id="CHEBI:29101"/>
        <note>structural</note>
    </ligand>
</feature>
<sequence length="130" mass="13297">MLKALMLVGVGGGLGAIARYALGGLVLHLSLQQRFPWSTFAVNVLGCFVAGLLAGLVERQHVLGPETRLFLFTGLLGGFTTFSAFGLDAVALLRRGELLLAGLYAGGSVLLGVAALWAGMRLLGAGAGQG</sequence>
<comment type="function">
    <text evidence="12">Fluoride-specific ion channel. Important for reducing fluoride concentration in the cell, thus reducing its toxicity.</text>
</comment>
<evidence type="ECO:0000313" key="13">
    <source>
        <dbReference type="EMBL" id="KAA2284699.1"/>
    </source>
</evidence>
<evidence type="ECO:0000256" key="3">
    <source>
        <dbReference type="ARBA" id="ARBA00022519"/>
    </source>
</evidence>
<dbReference type="PANTHER" id="PTHR28259:SF1">
    <property type="entry name" value="FLUORIDE EXPORT PROTEIN 1-RELATED"/>
    <property type="match status" value="1"/>
</dbReference>
<evidence type="ECO:0000256" key="5">
    <source>
        <dbReference type="ARBA" id="ARBA00022989"/>
    </source>
</evidence>
<dbReference type="GO" id="GO:0062054">
    <property type="term" value="F:fluoride channel activity"/>
    <property type="evidence" value="ECO:0007669"/>
    <property type="project" value="UniProtKB-UniRule"/>
</dbReference>
<proteinExistence type="inferred from homology"/>
<keyword evidence="14" id="KW-1185">Reference proteome</keyword>
<keyword evidence="9 12" id="KW-0407">Ion channel</keyword>
<feature type="transmembrane region" description="Helical" evidence="12">
    <location>
        <begin position="98"/>
        <end position="118"/>
    </location>
</feature>
<accession>A0A5B2Z9K6</accession>
<organism evidence="13 14">
    <name type="scientific">Arenimonas fontis</name>
    <dbReference type="NCBI Taxonomy" id="2608255"/>
    <lineage>
        <taxon>Bacteria</taxon>
        <taxon>Pseudomonadati</taxon>
        <taxon>Pseudomonadota</taxon>
        <taxon>Gammaproteobacteria</taxon>
        <taxon>Lysobacterales</taxon>
        <taxon>Lysobacteraceae</taxon>
        <taxon>Arenimonas</taxon>
    </lineage>
</organism>